<dbReference type="FunFam" id="2.30.29.30:FF:000286">
    <property type="entry name" value="PH-protein kinase domain containing protein"/>
    <property type="match status" value="1"/>
</dbReference>
<dbReference type="EMBL" id="LAVV01007068">
    <property type="protein sequence ID" value="KNZ57220.1"/>
    <property type="molecule type" value="Genomic_DNA"/>
</dbReference>
<protein>
    <recommendedName>
        <fullName evidence="2">PH domain-containing protein</fullName>
    </recommendedName>
</protein>
<dbReference type="InterPro" id="IPR051707">
    <property type="entry name" value="PI-Interact_SigTrans_Reg"/>
</dbReference>
<dbReference type="STRING" id="27349.A0A0L6VAR1"/>
<feature type="domain" description="PH" evidence="2">
    <location>
        <begin position="105"/>
        <end position="200"/>
    </location>
</feature>
<dbReference type="PROSITE" id="PS50003">
    <property type="entry name" value="PH_DOMAIN"/>
    <property type="match status" value="2"/>
</dbReference>
<evidence type="ECO:0000256" key="1">
    <source>
        <dbReference type="SAM" id="MobiDB-lite"/>
    </source>
</evidence>
<organism evidence="3 4">
    <name type="scientific">Puccinia sorghi</name>
    <dbReference type="NCBI Taxonomy" id="27349"/>
    <lineage>
        <taxon>Eukaryota</taxon>
        <taxon>Fungi</taxon>
        <taxon>Dikarya</taxon>
        <taxon>Basidiomycota</taxon>
        <taxon>Pucciniomycotina</taxon>
        <taxon>Pucciniomycetes</taxon>
        <taxon>Pucciniales</taxon>
        <taxon>Pucciniaceae</taxon>
        <taxon>Puccinia</taxon>
    </lineage>
</organism>
<feature type="compositionally biased region" description="Polar residues" evidence="1">
    <location>
        <begin position="337"/>
        <end position="366"/>
    </location>
</feature>
<dbReference type="VEuPathDB" id="FungiDB:VP01_2208g3"/>
<evidence type="ECO:0000313" key="3">
    <source>
        <dbReference type="EMBL" id="KNZ57220.1"/>
    </source>
</evidence>
<dbReference type="OrthoDB" id="2157866at2759"/>
<feature type="compositionally biased region" description="Polar residues" evidence="1">
    <location>
        <begin position="223"/>
        <end position="243"/>
    </location>
</feature>
<dbReference type="SMART" id="SM00233">
    <property type="entry name" value="PH"/>
    <property type="match status" value="2"/>
</dbReference>
<dbReference type="AlphaFoldDB" id="A0A0L6VAR1"/>
<comment type="caution">
    <text evidence="3">The sequence shown here is derived from an EMBL/GenBank/DDBJ whole genome shotgun (WGS) entry which is preliminary data.</text>
</comment>
<evidence type="ECO:0000259" key="2">
    <source>
        <dbReference type="PROSITE" id="PS50003"/>
    </source>
</evidence>
<dbReference type="PANTHER" id="PTHR14336">
    <property type="entry name" value="TANDEM PH DOMAIN CONTAINING PROTEIN"/>
    <property type="match status" value="1"/>
</dbReference>
<dbReference type="Gene3D" id="2.30.29.30">
    <property type="entry name" value="Pleckstrin-homology domain (PH domain)/Phosphotyrosine-binding domain (PTB)"/>
    <property type="match status" value="2"/>
</dbReference>
<dbReference type="SUPFAM" id="SSF50729">
    <property type="entry name" value="PH domain-like"/>
    <property type="match status" value="2"/>
</dbReference>
<feature type="region of interest" description="Disordered" evidence="1">
    <location>
        <begin position="319"/>
        <end position="421"/>
    </location>
</feature>
<dbReference type="InterPro" id="IPR001849">
    <property type="entry name" value="PH_domain"/>
</dbReference>
<dbReference type="PANTHER" id="PTHR14336:SF8">
    <property type="entry name" value="PROTEIN OPY1"/>
    <property type="match status" value="1"/>
</dbReference>
<dbReference type="InterPro" id="IPR011993">
    <property type="entry name" value="PH-like_dom_sf"/>
</dbReference>
<feature type="region of interest" description="Disordered" evidence="1">
    <location>
        <begin position="210"/>
        <end position="247"/>
    </location>
</feature>
<accession>A0A0L6VAR1</accession>
<keyword evidence="4" id="KW-1185">Reference proteome</keyword>
<reference evidence="3 4" key="1">
    <citation type="submission" date="2015-08" db="EMBL/GenBank/DDBJ databases">
        <title>Next Generation Sequencing and Analysis of the Genome of Puccinia sorghi L Schw, the Causal Agent of Maize Common Rust.</title>
        <authorList>
            <person name="Rochi L."/>
            <person name="Burguener G."/>
            <person name="Darino M."/>
            <person name="Turjanski A."/>
            <person name="Kreff E."/>
            <person name="Dieguez M.J."/>
            <person name="Sacco F."/>
        </authorList>
    </citation>
    <scope>NUCLEOTIDE SEQUENCE [LARGE SCALE GENOMIC DNA]</scope>
    <source>
        <strain evidence="3 4">RO10H11247</strain>
    </source>
</reference>
<proteinExistence type="predicted"/>
<dbReference type="Pfam" id="PF00169">
    <property type="entry name" value="PH"/>
    <property type="match status" value="2"/>
</dbReference>
<feature type="domain" description="PH" evidence="2">
    <location>
        <begin position="429"/>
        <end position="548"/>
    </location>
</feature>
<evidence type="ECO:0000313" key="4">
    <source>
        <dbReference type="Proteomes" id="UP000037035"/>
    </source>
</evidence>
<name>A0A0L6VAR1_9BASI</name>
<gene>
    <name evidence="3" type="ORF">VP01_2208g3</name>
</gene>
<sequence>MSTSKKPLSHIIIPGAAAAAVPPLPLPLPLPPTNTHSHNQQQQIDIQAINQALSSPLTTSFPLLGPSPGALQLDIESDDEDEEEHPSNQNLANHYRQFGDIENEEILHSGYLLKKGERRKTWKRRWFVLRKTCLVYYKNEKEYCLLRIIPLNDIHTCAEVEVKQYDNTFGIVTPARTYYVRARSQTERNQWTSKVTAAALLLKSIENPQRSHHTSFRNPAAGQKSSSNPTTTSAITITNQPSHPTGIPPTPICSPNQTTTNPISIVQHGEPSSSSSAISWASDHFNLCHPSKADTFDNTATITKASIKRGLLSSTKPFESAFESPTSYHHPPISFRGNLSSTGSSAGNNQPFSDTSFAFSQPSQAHLHSIPALMSSSEEDNEPEDAPPPPRQASCGPNTRDLPQKPSDNLPIPQPPVPERKISLPEAGKTIIQGYLMKQGKRKTWRKRYFMLTSQKLVYSRTHMDVGGRHTREIPIGRLLDAIEHDQPDSPGILSGSGGPCTSASSAGGPVHEDHLFTIITSERNYLLNAPTEDDEIRWISAIRCLLESYRANLPRSYIDILDRPINT</sequence>
<dbReference type="Proteomes" id="UP000037035">
    <property type="component" value="Unassembled WGS sequence"/>
</dbReference>